<keyword evidence="2" id="KW-1185">Reference proteome</keyword>
<name>A0A157ZKV0_9BURK</name>
<dbReference type="AlphaFoldDB" id="A0A157ZKV0"/>
<dbReference type="EMBL" id="FCOE02000002">
    <property type="protein sequence ID" value="SAK46126.1"/>
    <property type="molecule type" value="Genomic_DNA"/>
</dbReference>
<accession>A0A157ZKV0</accession>
<protein>
    <submittedName>
        <fullName evidence="1">Uncharacterized protein</fullName>
    </submittedName>
</protein>
<evidence type="ECO:0000313" key="1">
    <source>
        <dbReference type="EMBL" id="SAK46126.1"/>
    </source>
</evidence>
<organism evidence="1 2">
    <name type="scientific">Caballeronia pedi</name>
    <dbReference type="NCBI Taxonomy" id="1777141"/>
    <lineage>
        <taxon>Bacteria</taxon>
        <taxon>Pseudomonadati</taxon>
        <taxon>Pseudomonadota</taxon>
        <taxon>Betaproteobacteria</taxon>
        <taxon>Burkholderiales</taxon>
        <taxon>Burkholderiaceae</taxon>
        <taxon>Caballeronia</taxon>
    </lineage>
</organism>
<reference evidence="1" key="1">
    <citation type="submission" date="2016-01" db="EMBL/GenBank/DDBJ databases">
        <authorList>
            <person name="Peeters C."/>
        </authorList>
    </citation>
    <scope>NUCLEOTIDE SEQUENCE [LARGE SCALE GENOMIC DNA]</scope>
    <source>
        <strain evidence="1">LMG 29323</strain>
    </source>
</reference>
<gene>
    <name evidence="1" type="ORF">AWB80_01003</name>
</gene>
<comment type="caution">
    <text evidence="1">The sequence shown here is derived from an EMBL/GenBank/DDBJ whole genome shotgun (WGS) entry which is preliminary data.</text>
</comment>
<sequence length="60" mass="6102">MPVARARSLRGNHSAVVLIAAGKLPPSPMPSNARTIAKPITEPTAACSIAAILHTNMASA</sequence>
<evidence type="ECO:0000313" key="2">
    <source>
        <dbReference type="Proteomes" id="UP000054911"/>
    </source>
</evidence>
<dbReference type="Proteomes" id="UP000054911">
    <property type="component" value="Unassembled WGS sequence"/>
</dbReference>
<proteinExistence type="predicted"/>